<keyword evidence="1" id="KW-0812">Transmembrane</keyword>
<gene>
    <name evidence="2" type="ORF">PPAR1163_LOCUS4826</name>
</gene>
<feature type="transmembrane region" description="Helical" evidence="1">
    <location>
        <begin position="19"/>
        <end position="37"/>
    </location>
</feature>
<reference evidence="2" key="1">
    <citation type="submission" date="2021-01" db="EMBL/GenBank/DDBJ databases">
        <authorList>
            <person name="Corre E."/>
            <person name="Pelletier E."/>
            <person name="Niang G."/>
            <person name="Scheremetjew M."/>
            <person name="Finn R."/>
            <person name="Kale V."/>
            <person name="Holt S."/>
            <person name="Cochrane G."/>
            <person name="Meng A."/>
            <person name="Brown T."/>
            <person name="Cohen L."/>
        </authorList>
    </citation>
    <scope>NUCLEOTIDE SEQUENCE</scope>
    <source>
        <strain evidence="2">CCMP2877</strain>
    </source>
</reference>
<protein>
    <submittedName>
        <fullName evidence="2">Uncharacterized protein</fullName>
    </submittedName>
</protein>
<name>A0A7S1TTA2_9STRA</name>
<evidence type="ECO:0000256" key="1">
    <source>
        <dbReference type="SAM" id="Phobius"/>
    </source>
</evidence>
<keyword evidence="1" id="KW-0472">Membrane</keyword>
<evidence type="ECO:0000313" key="2">
    <source>
        <dbReference type="EMBL" id="CAD9246474.1"/>
    </source>
</evidence>
<dbReference type="AlphaFoldDB" id="A0A7S1TTA2"/>
<dbReference type="EMBL" id="HBGJ01007666">
    <property type="protein sequence ID" value="CAD9246474.1"/>
    <property type="molecule type" value="Transcribed_RNA"/>
</dbReference>
<accession>A0A7S1TTA2</accession>
<organism evidence="2">
    <name type="scientific">Phaeomonas parva</name>
    <dbReference type="NCBI Taxonomy" id="124430"/>
    <lineage>
        <taxon>Eukaryota</taxon>
        <taxon>Sar</taxon>
        <taxon>Stramenopiles</taxon>
        <taxon>Ochrophyta</taxon>
        <taxon>Pinguiophyceae</taxon>
        <taxon>Pinguiochrysidales</taxon>
        <taxon>Pinguiochrysidaceae</taxon>
        <taxon>Phaeomonas</taxon>
    </lineage>
</organism>
<sequence>MSADVAKGEPATGNSHARLFGTAALVALTAATVSMYADPSPELMGNRIVLPEGEIAVEIYANGEFEDTPSTFVRIDRDECLSKKTLQEALSSVASVCKVLLPRAARP</sequence>
<proteinExistence type="predicted"/>
<keyword evidence="1" id="KW-1133">Transmembrane helix</keyword>